<evidence type="ECO:0000313" key="2">
    <source>
        <dbReference type="Proteomes" id="UP000623467"/>
    </source>
</evidence>
<gene>
    <name evidence="1" type="ORF">MSAN_02302500</name>
</gene>
<dbReference type="AlphaFoldDB" id="A0A8H7CID0"/>
<dbReference type="Proteomes" id="UP000623467">
    <property type="component" value="Unassembled WGS sequence"/>
</dbReference>
<accession>A0A8H7CID0</accession>
<sequence>MAHRDIHCPPAETLSDIFRSAVAAVTPPFWGSRQSTPTQERQTELELERIANAPLLILSQVCSRWHEMAINTPTLWSTVEVSSIVGHTPALLERTIALLNARLTRSRDTALTILLRADRSIPSFPPRVFELLAEHSHRWDSVQVVGFLRGLDTSVLRGKLLRLTNLAIPGDPDTMQPFTIAPRLVTLYIASPLLSPQSLNEFLRLEHLRSFECVVVHPMEFEVVRSWMAQPHVTGVVELPLTFVIQCQHFLQHYTSLQHMCLPSIAGSIPAFTVCTTMEKFNIHDMATIVEHIFASVTPRQLQRLVMACSGYPQFALQWPHVEFLGTLRIIEVRIAESDLLQVLSLLVALERLEIGDAPEKSGTSKQGGKFGESEDLITDSLLRAMSKAPGRDCLVPSLSYFACVSRLTFAHCVLVDFAAFRVARLSGSSSSFHLRIRRFPGTDIAVTSAMRTALGDLAAASGQFTYKAGEMYLPTFATEHA</sequence>
<name>A0A8H7CID0_9AGAR</name>
<reference evidence="1" key="1">
    <citation type="submission" date="2020-05" db="EMBL/GenBank/DDBJ databases">
        <title>Mycena genomes resolve the evolution of fungal bioluminescence.</title>
        <authorList>
            <person name="Tsai I.J."/>
        </authorList>
    </citation>
    <scope>NUCLEOTIDE SEQUENCE</scope>
    <source>
        <strain evidence="1">160909Yilan</strain>
    </source>
</reference>
<proteinExistence type="predicted"/>
<organism evidence="1 2">
    <name type="scientific">Mycena sanguinolenta</name>
    <dbReference type="NCBI Taxonomy" id="230812"/>
    <lineage>
        <taxon>Eukaryota</taxon>
        <taxon>Fungi</taxon>
        <taxon>Dikarya</taxon>
        <taxon>Basidiomycota</taxon>
        <taxon>Agaricomycotina</taxon>
        <taxon>Agaricomycetes</taxon>
        <taxon>Agaricomycetidae</taxon>
        <taxon>Agaricales</taxon>
        <taxon>Marasmiineae</taxon>
        <taxon>Mycenaceae</taxon>
        <taxon>Mycena</taxon>
    </lineage>
</organism>
<dbReference type="OrthoDB" id="2835124at2759"/>
<dbReference type="EMBL" id="JACAZH010000037">
    <property type="protein sequence ID" value="KAF7336478.1"/>
    <property type="molecule type" value="Genomic_DNA"/>
</dbReference>
<comment type="caution">
    <text evidence="1">The sequence shown here is derived from an EMBL/GenBank/DDBJ whole genome shotgun (WGS) entry which is preliminary data.</text>
</comment>
<protein>
    <submittedName>
        <fullName evidence="1">F-box domain-containing protein</fullName>
    </submittedName>
</protein>
<keyword evidence="2" id="KW-1185">Reference proteome</keyword>
<evidence type="ECO:0000313" key="1">
    <source>
        <dbReference type="EMBL" id="KAF7336478.1"/>
    </source>
</evidence>